<dbReference type="EMBL" id="JH921431">
    <property type="protein sequence ID" value="EKD18987.1"/>
    <property type="molecule type" value="Genomic_DNA"/>
</dbReference>
<reference evidence="2 3" key="1">
    <citation type="journal article" date="2012" name="BMC Genomics">
        <title>Sequencing the genome of Marssonina brunnea reveals fungus-poplar co-evolution.</title>
        <authorList>
            <person name="Zhu S."/>
            <person name="Cao Y.-Z."/>
            <person name="Jiang C."/>
            <person name="Tan B.-Y."/>
            <person name="Wang Z."/>
            <person name="Feng S."/>
            <person name="Zhang L."/>
            <person name="Su X.-H."/>
            <person name="Brejova B."/>
            <person name="Vinar T."/>
            <person name="Xu M."/>
            <person name="Wang M.-X."/>
            <person name="Zhang S.-G."/>
            <person name="Huang M.-R."/>
            <person name="Wu R."/>
            <person name="Zhou Y."/>
        </authorList>
    </citation>
    <scope>NUCLEOTIDE SEQUENCE [LARGE SCALE GENOMIC DNA]</scope>
    <source>
        <strain evidence="2 3">MB_m1</strain>
    </source>
</reference>
<dbReference type="Proteomes" id="UP000006753">
    <property type="component" value="Unassembled WGS sequence"/>
</dbReference>
<proteinExistence type="predicted"/>
<dbReference type="HOGENOM" id="CLU_1396616_0_0_1"/>
<keyword evidence="3" id="KW-1185">Reference proteome</keyword>
<dbReference type="AlphaFoldDB" id="K1X1U5"/>
<evidence type="ECO:0000313" key="3">
    <source>
        <dbReference type="Proteomes" id="UP000006753"/>
    </source>
</evidence>
<evidence type="ECO:0000313" key="2">
    <source>
        <dbReference type="EMBL" id="EKD18987.1"/>
    </source>
</evidence>
<dbReference type="KEGG" id="mbe:MBM_02224"/>
<feature type="compositionally biased region" description="Basic and acidic residues" evidence="1">
    <location>
        <begin position="168"/>
        <end position="178"/>
    </location>
</feature>
<dbReference type="InParanoid" id="K1X1U5"/>
<sequence length="195" mass="21821">MAPPRPLGSRPAQIVLPRNLMPSFNPQESLSPFATAPVVYPPPPAQAKCSPKPKKYQSAFANRPSPKTRSLTESPKRKRQVVQLSGPRRFFANLHPKRRVPAEGELEIWLAGQTKKISIEDHEVMSQATSPAETLENAHKSLKAVKRIRYWVKKQEVGSKGGFESVIKSEDMLSQRREEEDDGSEELIASLLTET</sequence>
<accession>K1X1U5</accession>
<gene>
    <name evidence="2" type="ORF">MBM_02224</name>
</gene>
<organism evidence="2 3">
    <name type="scientific">Marssonina brunnea f. sp. multigermtubi (strain MB_m1)</name>
    <name type="common">Marssonina leaf spot fungus</name>
    <dbReference type="NCBI Taxonomy" id="1072389"/>
    <lineage>
        <taxon>Eukaryota</taxon>
        <taxon>Fungi</taxon>
        <taxon>Dikarya</taxon>
        <taxon>Ascomycota</taxon>
        <taxon>Pezizomycotina</taxon>
        <taxon>Leotiomycetes</taxon>
        <taxon>Helotiales</taxon>
        <taxon>Drepanopezizaceae</taxon>
        <taxon>Drepanopeziza</taxon>
    </lineage>
</organism>
<feature type="region of interest" description="Disordered" evidence="1">
    <location>
        <begin position="43"/>
        <end position="83"/>
    </location>
</feature>
<name>K1X1U5_MARBU</name>
<evidence type="ECO:0000256" key="1">
    <source>
        <dbReference type="SAM" id="MobiDB-lite"/>
    </source>
</evidence>
<feature type="region of interest" description="Disordered" evidence="1">
    <location>
        <begin position="168"/>
        <end position="195"/>
    </location>
</feature>
<protein>
    <submittedName>
        <fullName evidence="2">Uncharacterized protein</fullName>
    </submittedName>
</protein>